<gene>
    <name evidence="2" type="ORF">A6F49_00820</name>
</gene>
<reference evidence="2 3" key="1">
    <citation type="submission" date="2016-04" db="EMBL/GenBank/DDBJ databases">
        <title>First whole genome shotgun sequence of the bacterium Enteractinococcus sp. strain UASWS1574.</title>
        <authorList>
            <person name="Crovadore J."/>
            <person name="Chablais R."/>
            <person name="Lefort F."/>
        </authorList>
    </citation>
    <scope>NUCLEOTIDE SEQUENCE [LARGE SCALE GENOMIC DNA]</scope>
    <source>
        <strain evidence="2 3">UASWS1574</strain>
    </source>
</reference>
<dbReference type="RefSeq" id="WP_043055372.1">
    <property type="nucleotide sequence ID" value="NZ_LXEY01000107.1"/>
</dbReference>
<name>A0A1B7LVJ5_9MICC</name>
<dbReference type="Proteomes" id="UP000078292">
    <property type="component" value="Unassembled WGS sequence"/>
</dbReference>
<evidence type="ECO:0000256" key="1">
    <source>
        <dbReference type="SAM" id="MobiDB-lite"/>
    </source>
</evidence>
<feature type="region of interest" description="Disordered" evidence="1">
    <location>
        <begin position="97"/>
        <end position="153"/>
    </location>
</feature>
<evidence type="ECO:0000313" key="2">
    <source>
        <dbReference type="EMBL" id="OAV52980.1"/>
    </source>
</evidence>
<organism evidence="2 3">
    <name type="scientific">Enteractinococcus helveticum</name>
    <dbReference type="NCBI Taxonomy" id="1837282"/>
    <lineage>
        <taxon>Bacteria</taxon>
        <taxon>Bacillati</taxon>
        <taxon>Actinomycetota</taxon>
        <taxon>Actinomycetes</taxon>
        <taxon>Micrococcales</taxon>
        <taxon>Micrococcaceae</taxon>
    </lineage>
</organism>
<dbReference type="AlphaFoldDB" id="A0A1B7LVJ5"/>
<keyword evidence="3" id="KW-1185">Reference proteome</keyword>
<evidence type="ECO:0000313" key="3">
    <source>
        <dbReference type="Proteomes" id="UP000078292"/>
    </source>
</evidence>
<sequence>MSRHEGRDIIEAQLRRELFGPGSDEEPIGKPVDCANGIIRFEKKEDSWGQFHDAATKQEILTVGTPLQRYGVGVLYGGAKVGGSNIHGLDDVDLTGISGVATSEDDPDEPPVEVRRSHHHDQADDDDFDLTDANSFKPVMSQEIGDGSVSGHR</sequence>
<dbReference type="EMBL" id="LXEY01000107">
    <property type="protein sequence ID" value="OAV52980.1"/>
    <property type="molecule type" value="Genomic_DNA"/>
</dbReference>
<protein>
    <submittedName>
        <fullName evidence="2">Uncharacterized protein</fullName>
    </submittedName>
</protein>
<dbReference type="STRING" id="1837282.A6F49_00820"/>
<comment type="caution">
    <text evidence="2">The sequence shown here is derived from an EMBL/GenBank/DDBJ whole genome shotgun (WGS) entry which is preliminary data.</text>
</comment>
<proteinExistence type="predicted"/>
<accession>A0A1B7LVJ5</accession>